<dbReference type="InterPro" id="IPR050700">
    <property type="entry name" value="YIM1/Zinc_Alcohol_DH_Fams"/>
</dbReference>
<accession>A0ABV1SCM1</accession>
<organism evidence="3 4">
    <name type="scientific">Thioclava kandeliae</name>
    <dbReference type="NCBI Taxonomy" id="3070818"/>
    <lineage>
        <taxon>Bacteria</taxon>
        <taxon>Pseudomonadati</taxon>
        <taxon>Pseudomonadota</taxon>
        <taxon>Alphaproteobacteria</taxon>
        <taxon>Rhodobacterales</taxon>
        <taxon>Paracoccaceae</taxon>
        <taxon>Thioclava</taxon>
    </lineage>
</organism>
<dbReference type="SMART" id="SM00829">
    <property type="entry name" value="PKS_ER"/>
    <property type="match status" value="1"/>
</dbReference>
<dbReference type="Pfam" id="PF13602">
    <property type="entry name" value="ADH_zinc_N_2"/>
    <property type="match status" value="1"/>
</dbReference>
<dbReference type="CDD" id="cd05289">
    <property type="entry name" value="MDR_like_2"/>
    <property type="match status" value="1"/>
</dbReference>
<sequence>MLTTYIEEYGPNSVVHLSEAERPVPRAGEVLVRVLAAGVNPVDWKIRSGAGARMGMTLPIRLGSEYVGIVEQTGEGVTNFSAGDEVFGMVKTGAFSEYLTVPAVDIARKPEGLGLKKAAALPLAGTTAWQAMFDEAGLVEGQRLLITGASGGVGTLAVQLAKAAGAHVTALCSTRNIDLVRGLGADEVVDYTACRFEDFVHDMDVVFDTVGAETFQQAFATLRRGGVMVTVVAFPEGDEAARYGVTVKRSFTASNAETLGRIGALAEAGKLVPRIERTFGLSEVKDALELSENGRARGKIVLTM</sequence>
<dbReference type="Pfam" id="PF08240">
    <property type="entry name" value="ADH_N"/>
    <property type="match status" value="1"/>
</dbReference>
<dbReference type="InterPro" id="IPR002364">
    <property type="entry name" value="Quin_OxRdtase/zeta-crystal_CS"/>
</dbReference>
<dbReference type="Gene3D" id="3.40.50.720">
    <property type="entry name" value="NAD(P)-binding Rossmann-like Domain"/>
    <property type="match status" value="1"/>
</dbReference>
<protein>
    <submittedName>
        <fullName evidence="3">NADP-dependent oxidoreductase</fullName>
        <ecNumber evidence="3">1.-.-.-</ecNumber>
    </submittedName>
</protein>
<dbReference type="Proteomes" id="UP001438953">
    <property type="component" value="Unassembled WGS sequence"/>
</dbReference>
<dbReference type="SUPFAM" id="SSF50129">
    <property type="entry name" value="GroES-like"/>
    <property type="match status" value="1"/>
</dbReference>
<dbReference type="Gene3D" id="3.90.180.10">
    <property type="entry name" value="Medium-chain alcohol dehydrogenases, catalytic domain"/>
    <property type="match status" value="1"/>
</dbReference>
<gene>
    <name evidence="3" type="ORF">VSX56_02650</name>
</gene>
<feature type="domain" description="Enoyl reductase (ER)" evidence="2">
    <location>
        <begin position="10"/>
        <end position="302"/>
    </location>
</feature>
<dbReference type="PANTHER" id="PTHR11695">
    <property type="entry name" value="ALCOHOL DEHYDROGENASE RELATED"/>
    <property type="match status" value="1"/>
</dbReference>
<dbReference type="InterPro" id="IPR011032">
    <property type="entry name" value="GroES-like_sf"/>
</dbReference>
<reference evidence="3 4" key="1">
    <citation type="submission" date="2024-06" db="EMBL/GenBank/DDBJ databases">
        <title>Thioclava kandeliae sp. nov. from a rhizosphere soil sample of Kandelia candel in a mangrove.</title>
        <authorList>
            <person name="Mu T."/>
        </authorList>
    </citation>
    <scope>NUCLEOTIDE SEQUENCE [LARGE SCALE GENOMIC DNA]</scope>
    <source>
        <strain evidence="3 4">CPCC 100088</strain>
    </source>
</reference>
<dbReference type="GO" id="GO:0016491">
    <property type="term" value="F:oxidoreductase activity"/>
    <property type="evidence" value="ECO:0007669"/>
    <property type="project" value="UniProtKB-KW"/>
</dbReference>
<dbReference type="SUPFAM" id="SSF51735">
    <property type="entry name" value="NAD(P)-binding Rossmann-fold domains"/>
    <property type="match status" value="1"/>
</dbReference>
<dbReference type="PROSITE" id="PS01162">
    <property type="entry name" value="QOR_ZETA_CRYSTAL"/>
    <property type="match status" value="1"/>
</dbReference>
<dbReference type="RefSeq" id="WP_350934624.1">
    <property type="nucleotide sequence ID" value="NZ_JAYWLC010000001.1"/>
</dbReference>
<evidence type="ECO:0000313" key="3">
    <source>
        <dbReference type="EMBL" id="MER5170662.1"/>
    </source>
</evidence>
<evidence type="ECO:0000256" key="1">
    <source>
        <dbReference type="ARBA" id="ARBA00023002"/>
    </source>
</evidence>
<keyword evidence="4" id="KW-1185">Reference proteome</keyword>
<dbReference type="PANTHER" id="PTHR11695:SF294">
    <property type="entry name" value="RETICULON-4-INTERACTING PROTEIN 1, MITOCHONDRIAL"/>
    <property type="match status" value="1"/>
</dbReference>
<keyword evidence="1 3" id="KW-0560">Oxidoreductase</keyword>
<name>A0ABV1SCM1_9RHOB</name>
<dbReference type="InterPro" id="IPR036291">
    <property type="entry name" value="NAD(P)-bd_dom_sf"/>
</dbReference>
<dbReference type="InterPro" id="IPR013154">
    <property type="entry name" value="ADH-like_N"/>
</dbReference>
<comment type="caution">
    <text evidence="3">The sequence shown here is derived from an EMBL/GenBank/DDBJ whole genome shotgun (WGS) entry which is preliminary data.</text>
</comment>
<dbReference type="EC" id="1.-.-.-" evidence="3"/>
<evidence type="ECO:0000313" key="4">
    <source>
        <dbReference type="Proteomes" id="UP001438953"/>
    </source>
</evidence>
<evidence type="ECO:0000259" key="2">
    <source>
        <dbReference type="SMART" id="SM00829"/>
    </source>
</evidence>
<proteinExistence type="predicted"/>
<dbReference type="EMBL" id="JAYWLC010000001">
    <property type="protein sequence ID" value="MER5170662.1"/>
    <property type="molecule type" value="Genomic_DNA"/>
</dbReference>
<dbReference type="InterPro" id="IPR020843">
    <property type="entry name" value="ER"/>
</dbReference>